<proteinExistence type="predicted"/>
<dbReference type="Proteomes" id="UP000674938">
    <property type="component" value="Unassembled WGS sequence"/>
</dbReference>
<evidence type="ECO:0000313" key="1">
    <source>
        <dbReference type="EMBL" id="MBP1043865.1"/>
    </source>
</evidence>
<protein>
    <submittedName>
        <fullName evidence="1">Esterase family protein</fullName>
    </submittedName>
</protein>
<dbReference type="InterPro" id="IPR000801">
    <property type="entry name" value="Esterase-like"/>
</dbReference>
<dbReference type="PANTHER" id="PTHR48098">
    <property type="entry name" value="ENTEROCHELIN ESTERASE-RELATED"/>
    <property type="match status" value="1"/>
</dbReference>
<dbReference type="Gene3D" id="3.40.50.1820">
    <property type="entry name" value="alpha/beta hydrolase"/>
    <property type="match status" value="1"/>
</dbReference>
<comment type="caution">
    <text evidence="1">The sequence shown here is derived from an EMBL/GenBank/DDBJ whole genome shotgun (WGS) entry which is preliminary data.</text>
</comment>
<dbReference type="SUPFAM" id="SSF53474">
    <property type="entry name" value="alpha/beta-Hydrolases"/>
    <property type="match status" value="1"/>
</dbReference>
<dbReference type="RefSeq" id="WP_209531767.1">
    <property type="nucleotide sequence ID" value="NZ_JAEEGA010000020.1"/>
</dbReference>
<gene>
    <name evidence="1" type="ORF">I6N95_22815</name>
</gene>
<dbReference type="InterPro" id="IPR050583">
    <property type="entry name" value="Mycobacterial_A85_antigen"/>
</dbReference>
<dbReference type="PANTHER" id="PTHR48098:SF1">
    <property type="entry name" value="DIACYLGLYCEROL ACYLTRANSFERASE_MYCOLYLTRANSFERASE AG85A"/>
    <property type="match status" value="1"/>
</dbReference>
<dbReference type="Pfam" id="PF00756">
    <property type="entry name" value="Esterase"/>
    <property type="match status" value="1"/>
</dbReference>
<reference evidence="1" key="1">
    <citation type="submission" date="2020-12" db="EMBL/GenBank/DDBJ databases">
        <title>Vagococcus allomyrinae sp. nov. and Enterococcus lavae sp. nov., isolated from the larvae of Allomyrina dichotoma.</title>
        <authorList>
            <person name="Lee S.D."/>
        </authorList>
    </citation>
    <scope>NUCLEOTIDE SEQUENCE</scope>
    <source>
        <strain evidence="1">BWB3-3</strain>
    </source>
</reference>
<name>A0A940PA65_9ENTE</name>
<accession>A0A940PA65</accession>
<keyword evidence="2" id="KW-1185">Reference proteome</keyword>
<dbReference type="GO" id="GO:0016747">
    <property type="term" value="F:acyltransferase activity, transferring groups other than amino-acyl groups"/>
    <property type="evidence" value="ECO:0007669"/>
    <property type="project" value="TreeGrafter"/>
</dbReference>
<sequence>MLLRGTLYSNILQIDTGISVLTPKSIQAKNYQVVYLLHGLGGNHESWLSHTMLPVYAEKYNMIFVMPEVARSFYSDMRHGQPYFTYLAEELPKLIKATFNVSAQKEDTYVAGASMGGYGALKLALTYPEVFGNVLAFSAAALFMRKELQKMTERSEVSEGQAKLTDSLIGDFISAFGQELNYFSEEVDLVTLAQGFGEQSRPNLYLSCGLNDSFLDDNRRFAEILGDMGWKLIYREFAGGHDWYHFNEALIKGLRWTRKKK</sequence>
<dbReference type="EMBL" id="JAEEGA010000020">
    <property type="protein sequence ID" value="MBP1043865.1"/>
    <property type="molecule type" value="Genomic_DNA"/>
</dbReference>
<evidence type="ECO:0000313" key="2">
    <source>
        <dbReference type="Proteomes" id="UP000674938"/>
    </source>
</evidence>
<dbReference type="AlphaFoldDB" id="A0A940PA65"/>
<organism evidence="1 2">
    <name type="scientific">Vagococcus allomyrinae</name>
    <dbReference type="NCBI Taxonomy" id="2794353"/>
    <lineage>
        <taxon>Bacteria</taxon>
        <taxon>Bacillati</taxon>
        <taxon>Bacillota</taxon>
        <taxon>Bacilli</taxon>
        <taxon>Lactobacillales</taxon>
        <taxon>Enterococcaceae</taxon>
        <taxon>Vagococcus</taxon>
    </lineage>
</organism>
<dbReference type="InterPro" id="IPR029058">
    <property type="entry name" value="AB_hydrolase_fold"/>
</dbReference>